<comment type="cofactor">
    <cofactor evidence="1">
        <name>Mg(2+)</name>
        <dbReference type="ChEBI" id="CHEBI:18420"/>
    </cofactor>
</comment>
<dbReference type="Gene3D" id="3.20.20.120">
    <property type="entry name" value="Enolase-like C-terminal domain"/>
    <property type="match status" value="1"/>
</dbReference>
<dbReference type="InterPro" id="IPR036849">
    <property type="entry name" value="Enolase-like_C_sf"/>
</dbReference>
<dbReference type="SUPFAM" id="SSF51604">
    <property type="entry name" value="Enolase C-terminal domain-like"/>
    <property type="match status" value="1"/>
</dbReference>
<dbReference type="InterPro" id="IPR034613">
    <property type="entry name" value="Muconate_cycloisomerase_anti"/>
</dbReference>
<dbReference type="InterPro" id="IPR013342">
    <property type="entry name" value="Mandelate_racemase_C"/>
</dbReference>
<dbReference type="SFLD" id="SFLDS00001">
    <property type="entry name" value="Enolase"/>
    <property type="match status" value="1"/>
</dbReference>
<evidence type="ECO:0000256" key="2">
    <source>
        <dbReference type="ARBA" id="ARBA00008031"/>
    </source>
</evidence>
<keyword evidence="4" id="KW-0460">Magnesium</keyword>
<feature type="domain" description="Mandelate racemase/muconate lactonizing enzyme C-terminal" evidence="6">
    <location>
        <begin position="140"/>
        <end position="237"/>
    </location>
</feature>
<dbReference type="InterPro" id="IPR029065">
    <property type="entry name" value="Enolase_C-like"/>
</dbReference>
<comment type="caution">
    <text evidence="7">The sequence shown here is derived from an EMBL/GenBank/DDBJ whole genome shotgun (WGS) entry which is preliminary data.</text>
</comment>
<dbReference type="AlphaFoldDB" id="A0A543DLC3"/>
<dbReference type="OrthoDB" id="5241672at2"/>
<evidence type="ECO:0000256" key="3">
    <source>
        <dbReference type="ARBA" id="ARBA00022723"/>
    </source>
</evidence>
<dbReference type="InterPro" id="IPR013341">
    <property type="entry name" value="Mandelate_racemase_N_dom"/>
</dbReference>
<dbReference type="Proteomes" id="UP000315677">
    <property type="component" value="Unassembled WGS sequence"/>
</dbReference>
<dbReference type="SUPFAM" id="SSF54826">
    <property type="entry name" value="Enolase N-terminal domain-like"/>
    <property type="match status" value="1"/>
</dbReference>
<dbReference type="SFLD" id="SFLDF00009">
    <property type="entry name" value="o-succinylbenzoate_synthase"/>
    <property type="match status" value="1"/>
</dbReference>
<proteinExistence type="inferred from homology"/>
<evidence type="ECO:0000256" key="5">
    <source>
        <dbReference type="ARBA" id="ARBA00023235"/>
    </source>
</evidence>
<dbReference type="PROSITE" id="PS00909">
    <property type="entry name" value="MR_MLE_2"/>
    <property type="match status" value="1"/>
</dbReference>
<dbReference type="GO" id="GO:0000287">
    <property type="term" value="F:magnesium ion binding"/>
    <property type="evidence" value="ECO:0007669"/>
    <property type="project" value="UniProtKB-ARBA"/>
</dbReference>
<name>A0A543DLC3_9PSEU</name>
<keyword evidence="3" id="KW-0479">Metal-binding</keyword>
<dbReference type="Gene3D" id="3.30.390.10">
    <property type="entry name" value="Enolase-like, N-terminal domain"/>
    <property type="match status" value="1"/>
</dbReference>
<dbReference type="InterPro" id="IPR018110">
    <property type="entry name" value="Mandel_Rmase/mucon_lact_enz_CS"/>
</dbReference>
<comment type="similarity">
    <text evidence="2">Belongs to the mandelate racemase/muconate lactonizing enzyme family.</text>
</comment>
<dbReference type="GO" id="GO:0009063">
    <property type="term" value="P:amino acid catabolic process"/>
    <property type="evidence" value="ECO:0007669"/>
    <property type="project" value="InterPro"/>
</dbReference>
<protein>
    <submittedName>
        <fullName evidence="7">L-alanine-DL-glutamate epimerase-like enolase superfamily enzyme</fullName>
    </submittedName>
</protein>
<keyword evidence="8" id="KW-1185">Reference proteome</keyword>
<dbReference type="Pfam" id="PF13378">
    <property type="entry name" value="MR_MLE_C"/>
    <property type="match status" value="1"/>
</dbReference>
<organism evidence="7 8">
    <name type="scientific">Pseudonocardia kunmingensis</name>
    <dbReference type="NCBI Taxonomy" id="630975"/>
    <lineage>
        <taxon>Bacteria</taxon>
        <taxon>Bacillati</taxon>
        <taxon>Actinomycetota</taxon>
        <taxon>Actinomycetes</taxon>
        <taxon>Pseudonocardiales</taxon>
        <taxon>Pseudonocardiaceae</taxon>
        <taxon>Pseudonocardia</taxon>
    </lineage>
</organism>
<dbReference type="PANTHER" id="PTHR48073:SF2">
    <property type="entry name" value="O-SUCCINYLBENZOATE SYNTHASE"/>
    <property type="match status" value="1"/>
</dbReference>
<evidence type="ECO:0000256" key="1">
    <source>
        <dbReference type="ARBA" id="ARBA00001946"/>
    </source>
</evidence>
<dbReference type="RefSeq" id="WP_142058706.1">
    <property type="nucleotide sequence ID" value="NZ_VFPA01000003.1"/>
</dbReference>
<reference evidence="7 8" key="1">
    <citation type="submission" date="2019-06" db="EMBL/GenBank/DDBJ databases">
        <title>Sequencing the genomes of 1000 actinobacteria strains.</title>
        <authorList>
            <person name="Klenk H.-P."/>
        </authorList>
    </citation>
    <scope>NUCLEOTIDE SEQUENCE [LARGE SCALE GENOMIC DNA]</scope>
    <source>
        <strain evidence="7 8">DSM 45301</strain>
    </source>
</reference>
<sequence length="370" mass="39396">MQITSIEAVPYSIPYRSPLAFATGVLTSADHVLVRVHTDDGVHGVGDAAARPMVYGESQESIVTAIRDWLEPALTGLDPFAVEEAHARTSWVVANNTARGAVDVALHDLRGRATGLPSWRLLGGTARAIRVTRMLSMGEPAATAEEARAAAEEDGITSFKVKVGVDSRADVARVAAVREAVGDDATIYVDANHGWSAEEAHRALEAMRDHDLDLVEEPNPAEDRIGRRRLAQLLTIPVMADESAPTLADAARELTGGAARAISIKTTRTGFTESARIVALARALGARALLGNQADSMIGSAASLAFGAAHPWVAREPGELDLYTLFTDHLVAEPLRVRDGALQVSERPGIGVEIDEDKLARYRTDAGARP</sequence>
<dbReference type="FunFam" id="3.30.390.10:FF:000009">
    <property type="entry name" value="Hydrophobic dipeptide epimerase"/>
    <property type="match status" value="1"/>
</dbReference>
<dbReference type="SFLD" id="SFLDG00180">
    <property type="entry name" value="muconate_cycloisomerase"/>
    <property type="match status" value="1"/>
</dbReference>
<dbReference type="CDD" id="cd03315">
    <property type="entry name" value="MLE_like"/>
    <property type="match status" value="1"/>
</dbReference>
<accession>A0A543DLC3</accession>
<gene>
    <name evidence="7" type="ORF">FB558_5884</name>
</gene>
<dbReference type="GO" id="GO:0006518">
    <property type="term" value="P:peptide metabolic process"/>
    <property type="evidence" value="ECO:0007669"/>
    <property type="project" value="UniProtKB-ARBA"/>
</dbReference>
<keyword evidence="5" id="KW-0413">Isomerase</keyword>
<dbReference type="PANTHER" id="PTHR48073">
    <property type="entry name" value="O-SUCCINYLBENZOATE SYNTHASE-RELATED"/>
    <property type="match status" value="1"/>
</dbReference>
<dbReference type="InterPro" id="IPR029017">
    <property type="entry name" value="Enolase-like_N"/>
</dbReference>
<dbReference type="SMART" id="SM00922">
    <property type="entry name" value="MR_MLE"/>
    <property type="match status" value="1"/>
</dbReference>
<dbReference type="Pfam" id="PF02746">
    <property type="entry name" value="MR_MLE_N"/>
    <property type="match status" value="1"/>
</dbReference>
<dbReference type="EMBL" id="VFPA01000003">
    <property type="protein sequence ID" value="TQM10102.1"/>
    <property type="molecule type" value="Genomic_DNA"/>
</dbReference>
<evidence type="ECO:0000313" key="7">
    <source>
        <dbReference type="EMBL" id="TQM10102.1"/>
    </source>
</evidence>
<evidence type="ECO:0000259" key="6">
    <source>
        <dbReference type="SMART" id="SM00922"/>
    </source>
</evidence>
<evidence type="ECO:0000313" key="8">
    <source>
        <dbReference type="Proteomes" id="UP000315677"/>
    </source>
</evidence>
<evidence type="ECO:0000256" key="4">
    <source>
        <dbReference type="ARBA" id="ARBA00022842"/>
    </source>
</evidence>
<dbReference type="GO" id="GO:0016854">
    <property type="term" value="F:racemase and epimerase activity"/>
    <property type="evidence" value="ECO:0007669"/>
    <property type="project" value="UniProtKB-ARBA"/>
</dbReference>